<feature type="domain" description="DUF58" evidence="1">
    <location>
        <begin position="198"/>
        <end position="376"/>
    </location>
</feature>
<dbReference type="RefSeq" id="WP_184792724.1">
    <property type="nucleotide sequence ID" value="NZ_BONT01000028.1"/>
</dbReference>
<dbReference type="Pfam" id="PF01882">
    <property type="entry name" value="DUF58"/>
    <property type="match status" value="1"/>
</dbReference>
<protein>
    <submittedName>
        <fullName evidence="2">Uncharacterized protein (DUF58 family)</fullName>
    </submittedName>
</protein>
<organism evidence="2 3">
    <name type="scientific">Phytomonospora endophytica</name>
    <dbReference type="NCBI Taxonomy" id="714109"/>
    <lineage>
        <taxon>Bacteria</taxon>
        <taxon>Bacillati</taxon>
        <taxon>Actinomycetota</taxon>
        <taxon>Actinomycetes</taxon>
        <taxon>Micromonosporales</taxon>
        <taxon>Micromonosporaceae</taxon>
        <taxon>Phytomonospora</taxon>
    </lineage>
</organism>
<name>A0A841FTI7_9ACTN</name>
<dbReference type="EMBL" id="JACHGT010000024">
    <property type="protein sequence ID" value="MBB6039635.1"/>
    <property type="molecule type" value="Genomic_DNA"/>
</dbReference>
<dbReference type="PANTHER" id="PTHR33608">
    <property type="entry name" value="BLL2464 PROTEIN"/>
    <property type="match status" value="1"/>
</dbReference>
<proteinExistence type="predicted"/>
<gene>
    <name evidence="2" type="ORF">HNR73_007532</name>
</gene>
<evidence type="ECO:0000313" key="2">
    <source>
        <dbReference type="EMBL" id="MBB6039635.1"/>
    </source>
</evidence>
<reference evidence="2 3" key="1">
    <citation type="submission" date="2020-08" db="EMBL/GenBank/DDBJ databases">
        <title>Genomic Encyclopedia of Type Strains, Phase IV (KMG-IV): sequencing the most valuable type-strain genomes for metagenomic binning, comparative biology and taxonomic classification.</title>
        <authorList>
            <person name="Goeker M."/>
        </authorList>
    </citation>
    <scope>NUCLEOTIDE SEQUENCE [LARGE SCALE GENOMIC DNA]</scope>
    <source>
        <strain evidence="2 3">YIM 65646</strain>
    </source>
</reference>
<dbReference type="AlphaFoldDB" id="A0A841FTI7"/>
<evidence type="ECO:0000313" key="3">
    <source>
        <dbReference type="Proteomes" id="UP000548476"/>
    </source>
</evidence>
<evidence type="ECO:0000259" key="1">
    <source>
        <dbReference type="Pfam" id="PF01882"/>
    </source>
</evidence>
<comment type="caution">
    <text evidence="2">The sequence shown here is derived from an EMBL/GenBank/DDBJ whole genome shotgun (WGS) entry which is preliminary data.</text>
</comment>
<sequence>MITWRPVVVFGVLLLTLPLWPLPWLGLLLYIVLVGVACLADAMMAAPLDRLTMWRSGDKMVRLTGTATVTLHVRNDGPRTLHGALHDSWVPSAGATPASHPVTLPPGKARELVTTLTPTRRGDRPAVRVTVRSHGPMRLAYRQTPRARADKVSPPWTLRVLPRFDSRRHLSEKYSRLRVLEGAVAARGRGRGSEFDSLREYVIGDDIRSIDWRASARRESVIVKTWRPERDRRVVCVLDTGRTSAVQVGDTNGGGLAEPRLDAAIDAALLLSAVAARAGDRVDALAVDTEVRAVIEGGARRGLLPKLVRALAPLEPALVETDFGLVVAEVLKREAKRALVVIFTSLEPGAIAESLLPALPQLASRHKVIVAAVSDPVIARMRTRRGYGDGDPMDVAYQAAAAEKSLVERRRVAASLVRYGVEVVDQPADVFASKVTDAYLALKASGRL</sequence>
<dbReference type="InterPro" id="IPR002881">
    <property type="entry name" value="DUF58"/>
</dbReference>
<accession>A0A841FTI7</accession>
<keyword evidence="3" id="KW-1185">Reference proteome</keyword>
<dbReference type="PANTHER" id="PTHR33608:SF3">
    <property type="entry name" value="SLR2013 PROTEIN"/>
    <property type="match status" value="1"/>
</dbReference>
<dbReference type="Proteomes" id="UP000548476">
    <property type="component" value="Unassembled WGS sequence"/>
</dbReference>